<keyword evidence="4" id="KW-1185">Reference proteome</keyword>
<protein>
    <recommendedName>
        <fullName evidence="2">DUF1618 domain-containing protein</fullName>
    </recommendedName>
</protein>
<sequence>MENRVRFSASSLHPPPMPDPEATSSSRRRADWDLLDKVAYIADRPSGTTAQGFTHGGGQAVQVSFWLADPPGLSHLCVHCPGLEAPDFYGEPTVVCSEKDITILHIRFSSSGPNINAVHRGQDRYFVYRADHEHPSLDLLPVPSPLCYGTNEFGLLPSSTDGEGGGFRIAVLCQRRQLETGDCDLHTFSSKTWTWSTRLARLPRGKGALPPCHKAHKVIVLDGNTLDLVDLWEGILCCRLDDDDSPVLPLRHIRLPPPFHINRGMVDASSGIQDVVCINGVIKFVEIANRRRLTGSDHWLRDCEVDANDVVVSNPRHSCLSSPAAILEN</sequence>
<accession>A0A1E5VGW1</accession>
<dbReference type="PANTHER" id="PTHR33074">
    <property type="entry name" value="EXPRESSED PROTEIN-RELATED"/>
    <property type="match status" value="1"/>
</dbReference>
<proteinExistence type="predicted"/>
<reference evidence="3 4" key="1">
    <citation type="submission" date="2016-09" db="EMBL/GenBank/DDBJ databases">
        <title>The draft genome of Dichanthelium oligosanthes: A C3 panicoid grass species.</title>
        <authorList>
            <person name="Studer A.J."/>
            <person name="Schnable J.C."/>
            <person name="Brutnell T.P."/>
        </authorList>
    </citation>
    <scope>NUCLEOTIDE SEQUENCE [LARGE SCALE GENOMIC DNA]</scope>
    <source>
        <strain evidence="4">cv. Kellogg 1175</strain>
        <tissue evidence="3">Leaf</tissue>
    </source>
</reference>
<gene>
    <name evidence="3" type="ORF">BAE44_0014637</name>
</gene>
<dbReference type="Pfam" id="PF07762">
    <property type="entry name" value="DUF1618"/>
    <property type="match status" value="1"/>
</dbReference>
<dbReference type="EMBL" id="LWDX02039858">
    <property type="protein sequence ID" value="OEL24341.1"/>
    <property type="molecule type" value="Genomic_DNA"/>
</dbReference>
<organism evidence="3 4">
    <name type="scientific">Dichanthelium oligosanthes</name>
    <dbReference type="NCBI Taxonomy" id="888268"/>
    <lineage>
        <taxon>Eukaryota</taxon>
        <taxon>Viridiplantae</taxon>
        <taxon>Streptophyta</taxon>
        <taxon>Embryophyta</taxon>
        <taxon>Tracheophyta</taxon>
        <taxon>Spermatophyta</taxon>
        <taxon>Magnoliopsida</taxon>
        <taxon>Liliopsida</taxon>
        <taxon>Poales</taxon>
        <taxon>Poaceae</taxon>
        <taxon>PACMAD clade</taxon>
        <taxon>Panicoideae</taxon>
        <taxon>Panicodae</taxon>
        <taxon>Paniceae</taxon>
        <taxon>Dichantheliinae</taxon>
        <taxon>Dichanthelium</taxon>
    </lineage>
</organism>
<dbReference type="AlphaFoldDB" id="A0A1E5VGW1"/>
<feature type="domain" description="DUF1618" evidence="2">
    <location>
        <begin position="229"/>
        <end position="309"/>
    </location>
</feature>
<dbReference type="PANTHER" id="PTHR33074:SF102">
    <property type="entry name" value="DUF1618 DOMAIN-CONTAINING PROTEIN"/>
    <property type="match status" value="1"/>
</dbReference>
<evidence type="ECO:0000259" key="2">
    <source>
        <dbReference type="Pfam" id="PF07762"/>
    </source>
</evidence>
<comment type="caution">
    <text evidence="3">The sequence shown here is derived from an EMBL/GenBank/DDBJ whole genome shotgun (WGS) entry which is preliminary data.</text>
</comment>
<dbReference type="Proteomes" id="UP000095767">
    <property type="component" value="Unassembled WGS sequence"/>
</dbReference>
<dbReference type="InterPro" id="IPR011676">
    <property type="entry name" value="DUF1618"/>
</dbReference>
<dbReference type="STRING" id="888268.A0A1E5VGW1"/>
<evidence type="ECO:0000256" key="1">
    <source>
        <dbReference type="SAM" id="MobiDB-lite"/>
    </source>
</evidence>
<feature type="region of interest" description="Disordered" evidence="1">
    <location>
        <begin position="1"/>
        <end position="28"/>
    </location>
</feature>
<name>A0A1E5VGW1_9POAL</name>
<evidence type="ECO:0000313" key="3">
    <source>
        <dbReference type="EMBL" id="OEL24341.1"/>
    </source>
</evidence>
<dbReference type="OrthoDB" id="692191at2759"/>
<evidence type="ECO:0000313" key="4">
    <source>
        <dbReference type="Proteomes" id="UP000095767"/>
    </source>
</evidence>